<keyword evidence="5 8" id="KW-0812">Transmembrane</keyword>
<evidence type="ECO:0000256" key="6">
    <source>
        <dbReference type="ARBA" id="ARBA00022989"/>
    </source>
</evidence>
<evidence type="ECO:0000256" key="7">
    <source>
        <dbReference type="ARBA" id="ARBA00023136"/>
    </source>
</evidence>
<dbReference type="EMBL" id="CAEZVQ010000070">
    <property type="protein sequence ID" value="CAB4636234.1"/>
    <property type="molecule type" value="Genomic_DNA"/>
</dbReference>
<evidence type="ECO:0000256" key="8">
    <source>
        <dbReference type="SAM" id="Phobius"/>
    </source>
</evidence>
<accession>A0A6J6JIE7</accession>
<dbReference type="InterPro" id="IPR002549">
    <property type="entry name" value="AI-2E-like"/>
</dbReference>
<organism evidence="9">
    <name type="scientific">freshwater metagenome</name>
    <dbReference type="NCBI Taxonomy" id="449393"/>
    <lineage>
        <taxon>unclassified sequences</taxon>
        <taxon>metagenomes</taxon>
        <taxon>ecological metagenomes</taxon>
    </lineage>
</organism>
<feature type="transmembrane region" description="Helical" evidence="8">
    <location>
        <begin position="55"/>
        <end position="72"/>
    </location>
</feature>
<feature type="transmembrane region" description="Helical" evidence="8">
    <location>
        <begin position="30"/>
        <end position="49"/>
    </location>
</feature>
<gene>
    <name evidence="9" type="ORF">UFOPK2086_00646</name>
</gene>
<evidence type="ECO:0000256" key="3">
    <source>
        <dbReference type="ARBA" id="ARBA00022448"/>
    </source>
</evidence>
<comment type="subcellular location">
    <subcellularLocation>
        <location evidence="1">Cell membrane</location>
        <topology evidence="1">Multi-pass membrane protein</topology>
    </subcellularLocation>
</comment>
<evidence type="ECO:0000256" key="2">
    <source>
        <dbReference type="ARBA" id="ARBA00009773"/>
    </source>
</evidence>
<keyword evidence="6 8" id="KW-1133">Transmembrane helix</keyword>
<proteinExistence type="inferred from homology"/>
<reference evidence="9" key="1">
    <citation type="submission" date="2020-05" db="EMBL/GenBank/DDBJ databases">
        <authorList>
            <person name="Chiriac C."/>
            <person name="Salcher M."/>
            <person name="Ghai R."/>
            <person name="Kavagutti S V."/>
        </authorList>
    </citation>
    <scope>NUCLEOTIDE SEQUENCE</scope>
</reference>
<feature type="transmembrane region" description="Helical" evidence="8">
    <location>
        <begin position="261"/>
        <end position="288"/>
    </location>
</feature>
<feature type="transmembrane region" description="Helical" evidence="8">
    <location>
        <begin position="231"/>
        <end position="249"/>
    </location>
</feature>
<dbReference type="GO" id="GO:0055085">
    <property type="term" value="P:transmembrane transport"/>
    <property type="evidence" value="ECO:0007669"/>
    <property type="project" value="TreeGrafter"/>
</dbReference>
<dbReference type="PANTHER" id="PTHR21716">
    <property type="entry name" value="TRANSMEMBRANE PROTEIN"/>
    <property type="match status" value="1"/>
</dbReference>
<sequence>MCHLLANTTIRVVSDIQSTSVDASGKMPKWVIKAIALFWLGFLATYLVRNTVQKLSSIALLLLVATFITLALEPAVNRLSAQGMKRGSATALLLVSLVVATLGFVAAMGTIVAQQVADLLANSEQYVNDTVKIINDIGNTHIDPAEVNASISDPNGPVQKFILGQRDNAFKVSVQAVGALFQGFSVLLFAFYLVADGPRLRRVICSRLRPERQRGVLDAWELAITKTGGFLYSRALLAVLSAFFHWILLQSVGAPAPIAMALWVGLISQFLPVIGTYLAGVLPVLLTFIESPTKALIILVFILVYQQVENYLFSPRITARTLELHPALAFGGALAGAAVLGPIGALLALPAVAMGQALISAWGVRHDVIDDPLTHIAPTKVRVKKTKKNKES</sequence>
<keyword evidence="3" id="KW-0813">Transport</keyword>
<evidence type="ECO:0000256" key="1">
    <source>
        <dbReference type="ARBA" id="ARBA00004651"/>
    </source>
</evidence>
<dbReference type="AlphaFoldDB" id="A0A6J6JIE7"/>
<feature type="transmembrane region" description="Helical" evidence="8">
    <location>
        <begin position="325"/>
        <end position="349"/>
    </location>
</feature>
<name>A0A6J6JIE7_9ZZZZ</name>
<feature type="transmembrane region" description="Helical" evidence="8">
    <location>
        <begin position="172"/>
        <end position="194"/>
    </location>
</feature>
<keyword evidence="7 8" id="KW-0472">Membrane</keyword>
<feature type="transmembrane region" description="Helical" evidence="8">
    <location>
        <begin position="92"/>
        <end position="113"/>
    </location>
</feature>
<comment type="similarity">
    <text evidence="2">Belongs to the autoinducer-2 exporter (AI-2E) (TC 2.A.86) family.</text>
</comment>
<dbReference type="PANTHER" id="PTHR21716:SF53">
    <property type="entry name" value="PERMEASE PERM-RELATED"/>
    <property type="match status" value="1"/>
</dbReference>
<keyword evidence="4" id="KW-1003">Cell membrane</keyword>
<dbReference type="Pfam" id="PF01594">
    <property type="entry name" value="AI-2E_transport"/>
    <property type="match status" value="1"/>
</dbReference>
<evidence type="ECO:0000256" key="4">
    <source>
        <dbReference type="ARBA" id="ARBA00022475"/>
    </source>
</evidence>
<dbReference type="GO" id="GO:0005886">
    <property type="term" value="C:plasma membrane"/>
    <property type="evidence" value="ECO:0007669"/>
    <property type="project" value="UniProtKB-SubCell"/>
</dbReference>
<protein>
    <submittedName>
        <fullName evidence="9">Unannotated protein</fullName>
    </submittedName>
</protein>
<feature type="transmembrane region" description="Helical" evidence="8">
    <location>
        <begin position="295"/>
        <end position="313"/>
    </location>
</feature>
<evidence type="ECO:0000256" key="5">
    <source>
        <dbReference type="ARBA" id="ARBA00022692"/>
    </source>
</evidence>
<evidence type="ECO:0000313" key="9">
    <source>
        <dbReference type="EMBL" id="CAB4636234.1"/>
    </source>
</evidence>